<dbReference type="InterPro" id="IPR015870">
    <property type="entry name" value="UDP-acyl_N-AcGlcN_deAcase_N"/>
</dbReference>
<dbReference type="GO" id="GO:0016746">
    <property type="term" value="F:acyltransferase activity"/>
    <property type="evidence" value="ECO:0007669"/>
    <property type="project" value="UniProtKB-KW"/>
</dbReference>
<sequence length="306" mass="34399">MIKQRTLKQAAKVTGIGLHSGKKVTLTLRPAPANTGIIYARTDLDPVVYFPASADAIRDTTLCTCMINDEGVRISTVEHLNAAMSALGLDNVIVEVDAPEIPIMDGSASPFIYLLLDAGIEEQNAPKKFIRIKENVRVEEGDKWAEFKPYSKGLKLDFTIDFTHPMITSEVRNYKMEFSAQNFIQNLSRARTFTFMRDVEYLQSIGLALGGSLDNAIVLDEYRILNEEGLRFKDELVKHKMLDAIGDLYMCGYNILGDFKAYKSGHGLNNKLLRAVLANENAWEFVTFEDKEQVPQGYQISEQIFI</sequence>
<evidence type="ECO:0000256" key="7">
    <source>
        <dbReference type="ARBA" id="ARBA00022723"/>
    </source>
</evidence>
<keyword evidence="8 12" id="KW-0378">Hydrolase</keyword>
<evidence type="ECO:0000256" key="10">
    <source>
        <dbReference type="ARBA" id="ARBA00023098"/>
    </source>
</evidence>
<evidence type="ECO:0000313" key="13">
    <source>
        <dbReference type="EMBL" id="OAQ15626.1"/>
    </source>
</evidence>
<comment type="caution">
    <text evidence="13">The sequence shown here is derived from an EMBL/GenBank/DDBJ whole genome shotgun (WGS) entry which is preliminary data.</text>
</comment>
<dbReference type="InterPro" id="IPR011334">
    <property type="entry name" value="UDP-acyl_GlcNac_deAcase_C"/>
</dbReference>
<comment type="cofactor">
    <cofactor evidence="1 12">
        <name>Zn(2+)</name>
        <dbReference type="ChEBI" id="CHEBI:29105"/>
    </cofactor>
</comment>
<evidence type="ECO:0000256" key="2">
    <source>
        <dbReference type="ARBA" id="ARBA00002923"/>
    </source>
</evidence>
<dbReference type="GO" id="GO:0009245">
    <property type="term" value="P:lipid A biosynthetic process"/>
    <property type="evidence" value="ECO:0007669"/>
    <property type="project" value="UniProtKB-UniRule"/>
</dbReference>
<dbReference type="Pfam" id="PF03331">
    <property type="entry name" value="LpxC"/>
    <property type="match status" value="1"/>
</dbReference>
<keyword evidence="10 12" id="KW-0443">Lipid metabolism</keyword>
<dbReference type="SUPFAM" id="SSF54211">
    <property type="entry name" value="Ribosomal protein S5 domain 2-like"/>
    <property type="match status" value="2"/>
</dbReference>
<dbReference type="GO" id="GO:0103117">
    <property type="term" value="F:UDP-3-O-acyl-N-acetylglucosamine deacetylase activity"/>
    <property type="evidence" value="ECO:0007669"/>
    <property type="project" value="UniProtKB-UniRule"/>
</dbReference>
<evidence type="ECO:0000256" key="3">
    <source>
        <dbReference type="ARBA" id="ARBA00005002"/>
    </source>
</evidence>
<dbReference type="RefSeq" id="WP_064318241.1">
    <property type="nucleotide sequence ID" value="NZ_JACI01000001.1"/>
</dbReference>
<dbReference type="HAMAP" id="MF_00388">
    <property type="entry name" value="LpxC"/>
    <property type="match status" value="1"/>
</dbReference>
<feature type="binding site" evidence="12">
    <location>
        <position position="79"/>
    </location>
    <ligand>
        <name>Zn(2+)</name>
        <dbReference type="ChEBI" id="CHEBI:29105"/>
    </ligand>
</feature>
<evidence type="ECO:0000256" key="6">
    <source>
        <dbReference type="ARBA" id="ARBA00022556"/>
    </source>
</evidence>
<feature type="binding site" evidence="12">
    <location>
        <position position="239"/>
    </location>
    <ligand>
        <name>Zn(2+)</name>
        <dbReference type="ChEBI" id="CHEBI:29105"/>
    </ligand>
</feature>
<dbReference type="PANTHER" id="PTHR33694">
    <property type="entry name" value="UDP-3-O-ACYL-N-ACETYLGLUCOSAMINE DEACETYLASE 1, MITOCHONDRIAL-RELATED"/>
    <property type="match status" value="1"/>
</dbReference>
<keyword evidence="13" id="KW-0808">Transferase</keyword>
<keyword evidence="6 12" id="KW-0441">Lipid A biosynthesis</keyword>
<evidence type="ECO:0000256" key="1">
    <source>
        <dbReference type="ARBA" id="ARBA00001947"/>
    </source>
</evidence>
<feature type="binding site" evidence="12">
    <location>
        <position position="243"/>
    </location>
    <ligand>
        <name>Zn(2+)</name>
        <dbReference type="ChEBI" id="CHEBI:29105"/>
    </ligand>
</feature>
<comment type="catalytic activity">
    <reaction evidence="11 12">
        <text>a UDP-3-O-[(3R)-3-hydroxyacyl]-N-acetyl-alpha-D-glucosamine + H2O = a UDP-3-O-[(3R)-3-hydroxyacyl]-alpha-D-glucosamine + acetate</text>
        <dbReference type="Rhea" id="RHEA:67816"/>
        <dbReference type="ChEBI" id="CHEBI:15377"/>
        <dbReference type="ChEBI" id="CHEBI:30089"/>
        <dbReference type="ChEBI" id="CHEBI:137740"/>
        <dbReference type="ChEBI" id="CHEBI:173225"/>
        <dbReference type="EC" id="3.5.1.108"/>
    </reaction>
</comment>
<evidence type="ECO:0000256" key="5">
    <source>
        <dbReference type="ARBA" id="ARBA00022516"/>
    </source>
</evidence>
<dbReference type="GO" id="GO:0046872">
    <property type="term" value="F:metal ion binding"/>
    <property type="evidence" value="ECO:0007669"/>
    <property type="project" value="UniProtKB-KW"/>
</dbReference>
<dbReference type="GO" id="GO:0016020">
    <property type="term" value="C:membrane"/>
    <property type="evidence" value="ECO:0007669"/>
    <property type="project" value="GOC"/>
</dbReference>
<evidence type="ECO:0000256" key="11">
    <source>
        <dbReference type="ARBA" id="ARBA00024535"/>
    </source>
</evidence>
<evidence type="ECO:0000256" key="8">
    <source>
        <dbReference type="ARBA" id="ARBA00022801"/>
    </source>
</evidence>
<evidence type="ECO:0000313" key="14">
    <source>
        <dbReference type="Proteomes" id="UP000078358"/>
    </source>
</evidence>
<dbReference type="Proteomes" id="UP000078358">
    <property type="component" value="Unassembled WGS sequence"/>
</dbReference>
<comment type="function">
    <text evidence="2 12">Catalyzes the hydrolysis of UDP-3-O-myristoyl-N-acetylglucosamine to form UDP-3-O-myristoylglucosamine and acetate, the committed step in lipid A biosynthesis.</text>
</comment>
<comment type="pathway">
    <text evidence="3 12">Glycolipid biosynthesis; lipid IV(A) biosynthesis; lipid IV(A) from (3R)-3-hydroxytetradecanoyl-[acyl-carrier-protein] and UDP-N-acetyl-alpha-D-glucosamine: step 2/6.</text>
</comment>
<dbReference type="EC" id="3.5.1.108" evidence="4 12"/>
<protein>
    <recommendedName>
        <fullName evidence="4 12">UDP-3-O-acyl-N-acetylglucosamine deacetylase</fullName>
        <shortName evidence="12">UDP-3-O-acyl-GlcNAc deacetylase</shortName>
        <ecNumber evidence="4 12">3.5.1.108</ecNumber>
    </recommendedName>
    <alternativeName>
        <fullName evidence="12">UDP-3-O-[R-3-hydroxymyristoyl]-N-acetylglucosamine deacetylase</fullName>
    </alternativeName>
</protein>
<organism evidence="13 14">
    <name type="scientific">Bibersteinia trehalosi Y31</name>
    <dbReference type="NCBI Taxonomy" id="1261658"/>
    <lineage>
        <taxon>Bacteria</taxon>
        <taxon>Pseudomonadati</taxon>
        <taxon>Pseudomonadota</taxon>
        <taxon>Gammaproteobacteria</taxon>
        <taxon>Pasteurellales</taxon>
        <taxon>Pasteurellaceae</taxon>
        <taxon>Bibersteinia</taxon>
    </lineage>
</organism>
<keyword evidence="9 12" id="KW-0862">Zinc</keyword>
<reference evidence="13 14" key="1">
    <citation type="submission" date="2014-01" db="EMBL/GenBank/DDBJ databases">
        <authorList>
            <person name="Zuccon D."/>
        </authorList>
    </citation>
    <scope>NUCLEOTIDE SEQUENCE [LARGE SCALE GENOMIC DNA]</scope>
    <source>
        <strain evidence="13 14">Y31</strain>
    </source>
</reference>
<evidence type="ECO:0000256" key="9">
    <source>
        <dbReference type="ARBA" id="ARBA00022833"/>
    </source>
</evidence>
<keyword evidence="13" id="KW-0012">Acyltransferase</keyword>
<feature type="active site" description="Proton donor" evidence="12">
    <location>
        <position position="266"/>
    </location>
</feature>
<dbReference type="Gene3D" id="3.30.230.20">
    <property type="entry name" value="lpxc deacetylase, domain 1"/>
    <property type="match status" value="1"/>
</dbReference>
<accession>A0A179D0D1</accession>
<dbReference type="PANTHER" id="PTHR33694:SF1">
    <property type="entry name" value="UDP-3-O-ACYL-N-ACETYLGLUCOSAMINE DEACETYLASE 1, MITOCHONDRIAL-RELATED"/>
    <property type="match status" value="1"/>
</dbReference>
<proteinExistence type="inferred from homology"/>
<dbReference type="Gene3D" id="3.30.1700.10">
    <property type="entry name" value="lpxc deacetylase, domain 2"/>
    <property type="match status" value="1"/>
</dbReference>
<gene>
    <name evidence="12 13" type="primary">lpxC</name>
    <name evidence="13" type="ORF">F480_03640</name>
</gene>
<dbReference type="PATRIC" id="fig|1261658.3.peg.735"/>
<dbReference type="InterPro" id="IPR004463">
    <property type="entry name" value="UDP-acyl_GlcNac_deAcase"/>
</dbReference>
<dbReference type="EMBL" id="JACI01000001">
    <property type="protein sequence ID" value="OAQ15626.1"/>
    <property type="molecule type" value="Genomic_DNA"/>
</dbReference>
<evidence type="ECO:0000256" key="4">
    <source>
        <dbReference type="ARBA" id="ARBA00012745"/>
    </source>
</evidence>
<dbReference type="AlphaFoldDB" id="A0A179D0D1"/>
<dbReference type="NCBIfam" id="TIGR00325">
    <property type="entry name" value="lpxC"/>
    <property type="match status" value="1"/>
</dbReference>
<keyword evidence="7 12" id="KW-0479">Metal-binding</keyword>
<evidence type="ECO:0000256" key="12">
    <source>
        <dbReference type="HAMAP-Rule" id="MF_00388"/>
    </source>
</evidence>
<dbReference type="InterPro" id="IPR020568">
    <property type="entry name" value="Ribosomal_Su5_D2-typ_SF"/>
</dbReference>
<dbReference type="UniPathway" id="UPA00359">
    <property type="reaction ID" value="UER00478"/>
</dbReference>
<name>A0A179D0D1_BIBTR</name>
<comment type="similarity">
    <text evidence="12">Belongs to the LpxC family.</text>
</comment>
<keyword evidence="5 12" id="KW-0444">Lipid biosynthesis</keyword>